<dbReference type="SMR" id="A0A3B6FS01"/>
<feature type="region of interest" description="Disordered" evidence="5">
    <location>
        <begin position="106"/>
        <end position="159"/>
    </location>
</feature>
<dbReference type="SMART" id="SM00398">
    <property type="entry name" value="HMG"/>
    <property type="match status" value="1"/>
</dbReference>
<dbReference type="OrthoDB" id="1919336at2759"/>
<evidence type="ECO:0000256" key="3">
    <source>
        <dbReference type="ARBA" id="ARBA00023242"/>
    </source>
</evidence>
<evidence type="ECO:0000256" key="4">
    <source>
        <dbReference type="PROSITE-ProRule" id="PRU00267"/>
    </source>
</evidence>
<dbReference type="Proteomes" id="UP000019116">
    <property type="component" value="Chromosome 3B"/>
</dbReference>
<dbReference type="PROSITE" id="PS50118">
    <property type="entry name" value="HMG_BOX_2"/>
    <property type="match status" value="1"/>
</dbReference>
<dbReference type="PANTHER" id="PTHR46261:SF12">
    <property type="entry name" value="HIGH MOBILITY GROUP B PROTEIN 14"/>
    <property type="match status" value="1"/>
</dbReference>
<proteinExistence type="predicted"/>
<evidence type="ECO:0000256" key="1">
    <source>
        <dbReference type="ARBA" id="ARBA00004123"/>
    </source>
</evidence>
<dbReference type="PaxDb" id="4565-Traes_3B_4D5702C7D.1"/>
<evidence type="ECO:0000259" key="6">
    <source>
        <dbReference type="PROSITE" id="PS50118"/>
    </source>
</evidence>
<reference evidence="7" key="1">
    <citation type="submission" date="2018-08" db="EMBL/GenBank/DDBJ databases">
        <authorList>
            <person name="Rossello M."/>
        </authorList>
    </citation>
    <scope>NUCLEOTIDE SEQUENCE [LARGE SCALE GENOMIC DNA]</scope>
    <source>
        <strain evidence="7">cv. Chinese Spring</strain>
    </source>
</reference>
<feature type="compositionally biased region" description="Polar residues" evidence="5">
    <location>
        <begin position="20"/>
        <end position="41"/>
    </location>
</feature>
<evidence type="ECO:0000313" key="8">
    <source>
        <dbReference type="Proteomes" id="UP000019116"/>
    </source>
</evidence>
<dbReference type="PANTHER" id="PTHR46261">
    <property type="entry name" value="HIGH MOBILITY GROUP B PROTEIN 4-RELATED"/>
    <property type="match status" value="1"/>
</dbReference>
<sequence length="240" mass="27251">MPSPVRPSPHLIPGHPSRSFPRNQCGTKLTQPPCTEQNRPTQLIRRSGRASNPCWAVPSPGPCKPGSPARRQVIRSLLLCAALLCFFLLPPPASRPTPLYARRAREKCGMKTRSQTTPKPLNTVRLPPVESPRARPRPKPKPRPETRKKGALGDLRRPKKPPTAFFYFMEDFRKTFQVENPSVKAMQDVGKACGEKWNKMAFEEKVKYYDLATERRAEFEKAMAQYNKKKMNGELSEESE</sequence>
<dbReference type="Gene3D" id="1.10.30.10">
    <property type="entry name" value="High mobility group box domain"/>
    <property type="match status" value="1"/>
</dbReference>
<dbReference type="Gramene" id="TraesCS3B03G0702000.1">
    <property type="protein sequence ID" value="TraesCS3B03G0702000.1.CDS"/>
    <property type="gene ID" value="TraesCS3B03G0702000"/>
</dbReference>
<dbReference type="InterPro" id="IPR031061">
    <property type="entry name" value="HMGB_plant"/>
</dbReference>
<protein>
    <recommendedName>
        <fullName evidence="6">HMG box domain-containing protein</fullName>
    </recommendedName>
</protein>
<dbReference type="CDD" id="cd22005">
    <property type="entry name" value="HMG-box_AtHMGB1-like"/>
    <property type="match status" value="1"/>
</dbReference>
<dbReference type="Gramene" id="TraesCLE_scaffold_003506_01G000300.1">
    <property type="protein sequence ID" value="TraesCLE_scaffold_003506_01G000300.1"/>
    <property type="gene ID" value="TraesCLE_scaffold_003506_01G000300"/>
</dbReference>
<feature type="region of interest" description="Disordered" evidence="5">
    <location>
        <begin position="1"/>
        <end position="52"/>
    </location>
</feature>
<evidence type="ECO:0000256" key="2">
    <source>
        <dbReference type="ARBA" id="ARBA00023125"/>
    </source>
</evidence>
<dbReference type="EnsemblPlants" id="TraesCS3B02G270900.1">
    <property type="protein sequence ID" value="TraesCS3B02G270900.1"/>
    <property type="gene ID" value="TraesCS3B02G270900"/>
</dbReference>
<dbReference type="GO" id="GO:0003677">
    <property type="term" value="F:DNA binding"/>
    <property type="evidence" value="ECO:0007669"/>
    <property type="project" value="UniProtKB-UniRule"/>
</dbReference>
<dbReference type="Gramene" id="TraesCAD_scaffold_070994_01G000300.1">
    <property type="protein sequence ID" value="TraesCAD_scaffold_070994_01G000300.1"/>
    <property type="gene ID" value="TraesCAD_scaffold_070994_01G000300"/>
</dbReference>
<dbReference type="GO" id="GO:0005634">
    <property type="term" value="C:nucleus"/>
    <property type="evidence" value="ECO:0007669"/>
    <property type="project" value="UniProtKB-SubCell"/>
</dbReference>
<comment type="subcellular location">
    <subcellularLocation>
        <location evidence="1">Nucleus</location>
    </subcellularLocation>
</comment>
<dbReference type="Gramene" id="TraesRN3B0100696000.1">
    <property type="protein sequence ID" value="TraesRN3B0100696000.1"/>
    <property type="gene ID" value="TraesRN3B0100696000"/>
</dbReference>
<dbReference type="Pfam" id="PF00505">
    <property type="entry name" value="HMG_box"/>
    <property type="match status" value="1"/>
</dbReference>
<dbReference type="STRING" id="4565.A0A3B6FS01"/>
<dbReference type="Gramene" id="TraesCS3B02G270900.1">
    <property type="protein sequence ID" value="TraesCS3B02G270900.1"/>
    <property type="gene ID" value="TraesCS3B02G270900"/>
</dbReference>
<reference evidence="7" key="2">
    <citation type="submission" date="2018-10" db="UniProtKB">
        <authorList>
            <consortium name="EnsemblPlants"/>
        </authorList>
    </citation>
    <scope>IDENTIFICATION</scope>
</reference>
<dbReference type="Gramene" id="TraesWEE_scaffold_009502_01G000300.1">
    <property type="protein sequence ID" value="TraesWEE_scaffold_009502_01G000300.1"/>
    <property type="gene ID" value="TraesWEE_scaffold_009502_01G000300"/>
</dbReference>
<keyword evidence="3 4" id="KW-0539">Nucleus</keyword>
<name>A0A3B6FS01_WHEAT</name>
<dbReference type="InterPro" id="IPR009071">
    <property type="entry name" value="HMG_box_dom"/>
</dbReference>
<accession>A0A3B6FS01</accession>
<organism evidence="7">
    <name type="scientific">Triticum aestivum</name>
    <name type="common">Wheat</name>
    <dbReference type="NCBI Taxonomy" id="4565"/>
    <lineage>
        <taxon>Eukaryota</taxon>
        <taxon>Viridiplantae</taxon>
        <taxon>Streptophyta</taxon>
        <taxon>Embryophyta</taxon>
        <taxon>Tracheophyta</taxon>
        <taxon>Spermatophyta</taxon>
        <taxon>Magnoliopsida</taxon>
        <taxon>Liliopsida</taxon>
        <taxon>Poales</taxon>
        <taxon>Poaceae</taxon>
        <taxon>BOP clade</taxon>
        <taxon>Pooideae</taxon>
        <taxon>Triticodae</taxon>
        <taxon>Triticeae</taxon>
        <taxon>Triticinae</taxon>
        <taxon>Triticum</taxon>
    </lineage>
</organism>
<dbReference type="SUPFAM" id="SSF47095">
    <property type="entry name" value="HMG-box"/>
    <property type="match status" value="1"/>
</dbReference>
<evidence type="ECO:0000313" key="7">
    <source>
        <dbReference type="EnsemblPlants" id="TraesCS3B02G270900.1"/>
    </source>
</evidence>
<dbReference type="AlphaFoldDB" id="A0A3B6FS01"/>
<keyword evidence="8" id="KW-1185">Reference proteome</keyword>
<keyword evidence="2 4" id="KW-0238">DNA-binding</keyword>
<feature type="domain" description="HMG box" evidence="6">
    <location>
        <begin position="158"/>
        <end position="227"/>
    </location>
</feature>
<dbReference type="InterPro" id="IPR036910">
    <property type="entry name" value="HMG_box_dom_sf"/>
</dbReference>
<feature type="DNA-binding region" description="HMG box" evidence="4">
    <location>
        <begin position="158"/>
        <end position="227"/>
    </location>
</feature>
<evidence type="ECO:0000256" key="5">
    <source>
        <dbReference type="SAM" id="MobiDB-lite"/>
    </source>
</evidence>
<dbReference type="Gramene" id="TraesROB_scaffold_014266_01G000300.1">
    <property type="protein sequence ID" value="TraesROB_scaffold_014266_01G000300.1"/>
    <property type="gene ID" value="TraesROB_scaffold_014266_01G000300"/>
</dbReference>